<feature type="region of interest" description="Disordered" evidence="2">
    <location>
        <begin position="98"/>
        <end position="173"/>
    </location>
</feature>
<dbReference type="InterPro" id="IPR001315">
    <property type="entry name" value="CARD"/>
</dbReference>
<evidence type="ECO:0000313" key="4">
    <source>
        <dbReference type="EMBL" id="CAH1241019.1"/>
    </source>
</evidence>
<dbReference type="PANTHER" id="PTHR15034:SF5">
    <property type="entry name" value="DEATH DOMAIN-CONTAINING PROTEIN CRADD"/>
    <property type="match status" value="1"/>
</dbReference>
<feature type="coiled-coil region" evidence="1">
    <location>
        <begin position="217"/>
        <end position="251"/>
    </location>
</feature>
<keyword evidence="1" id="KW-0175">Coiled coil</keyword>
<dbReference type="OrthoDB" id="5985132at2759"/>
<dbReference type="CDD" id="cd01671">
    <property type="entry name" value="CARD"/>
    <property type="match status" value="1"/>
</dbReference>
<dbReference type="Pfam" id="PF00619">
    <property type="entry name" value="CARD"/>
    <property type="match status" value="1"/>
</dbReference>
<reference evidence="4" key="1">
    <citation type="submission" date="2022-01" db="EMBL/GenBank/DDBJ databases">
        <authorList>
            <person name="Braso-Vives M."/>
        </authorList>
    </citation>
    <scope>NUCLEOTIDE SEQUENCE</scope>
</reference>
<name>A0A8J9YSS8_BRALA</name>
<dbReference type="GO" id="GO:0070513">
    <property type="term" value="F:death domain binding"/>
    <property type="evidence" value="ECO:0007669"/>
    <property type="project" value="InterPro"/>
</dbReference>
<dbReference type="PROSITE" id="PS50209">
    <property type="entry name" value="CARD"/>
    <property type="match status" value="1"/>
</dbReference>
<protein>
    <submittedName>
        <fullName evidence="4">Hypp6288 protein</fullName>
    </submittedName>
</protein>
<dbReference type="GO" id="GO:0042981">
    <property type="term" value="P:regulation of apoptotic process"/>
    <property type="evidence" value="ECO:0007669"/>
    <property type="project" value="InterPro"/>
</dbReference>
<feature type="compositionally biased region" description="Acidic residues" evidence="2">
    <location>
        <begin position="316"/>
        <end position="325"/>
    </location>
</feature>
<dbReference type="Gene3D" id="1.10.533.10">
    <property type="entry name" value="Death Domain, Fas"/>
    <property type="match status" value="1"/>
</dbReference>
<dbReference type="SUPFAM" id="SSF47986">
    <property type="entry name" value="DEATH domain"/>
    <property type="match status" value="1"/>
</dbReference>
<dbReference type="InterPro" id="IPR011029">
    <property type="entry name" value="DEATH-like_dom_sf"/>
</dbReference>
<dbReference type="EMBL" id="OV696697">
    <property type="protein sequence ID" value="CAH1241019.1"/>
    <property type="molecule type" value="Genomic_DNA"/>
</dbReference>
<dbReference type="GO" id="GO:0002020">
    <property type="term" value="F:protease binding"/>
    <property type="evidence" value="ECO:0007669"/>
    <property type="project" value="InterPro"/>
</dbReference>
<sequence length="359" mass="40051">MDPAHKDILRRHREDIVSCLDIAHVKDSLIQNGVFNTEQWEAIATAWVTRNSKASALMDELPRRGPDAFKCFCEALKTSYKFLADVLLKEDQQQVSAEAATKRGQTTKLPPIPCGSGVKRNSHSSLKAEEKHSSSDEGVGAEAMSHEPKQQNVQLDRTPSQPQQISNSESGDNTSAAILEVVLNLTSKVAEMGMEMGKMRKDHGEKLDTMGRKMDEYAKLLKQNNDITNRLEDVSELLDNIEKDLTGEKRAAVETISKLRKRVQDVLDQEFDRPTLMQEIEDIAAVEVLKLRPYVPVVEDSPSSQAEEMGTQAGMDVEEEQDDINPWDQAAARTQSKDCTSRRKTGYFKAANGRANQPP</sequence>
<dbReference type="AlphaFoldDB" id="A0A8J9YSS8"/>
<feature type="compositionally biased region" description="Basic and acidic residues" evidence="2">
    <location>
        <begin position="126"/>
        <end position="135"/>
    </location>
</feature>
<evidence type="ECO:0000256" key="1">
    <source>
        <dbReference type="SAM" id="Coils"/>
    </source>
</evidence>
<evidence type="ECO:0000259" key="3">
    <source>
        <dbReference type="PROSITE" id="PS50209"/>
    </source>
</evidence>
<gene>
    <name evidence="4" type="primary">Hypp6288</name>
    <name evidence="4" type="ORF">BLAG_LOCUS4819</name>
</gene>
<proteinExistence type="predicted"/>
<accession>A0A8J9YSS8</accession>
<dbReference type="InterPro" id="IPR037939">
    <property type="entry name" value="CRADD"/>
</dbReference>
<organism evidence="4 5">
    <name type="scientific">Branchiostoma lanceolatum</name>
    <name type="common">Common lancelet</name>
    <name type="synonym">Amphioxus lanceolatum</name>
    <dbReference type="NCBI Taxonomy" id="7740"/>
    <lineage>
        <taxon>Eukaryota</taxon>
        <taxon>Metazoa</taxon>
        <taxon>Chordata</taxon>
        <taxon>Cephalochordata</taxon>
        <taxon>Leptocardii</taxon>
        <taxon>Amphioxiformes</taxon>
        <taxon>Branchiostomatidae</taxon>
        <taxon>Branchiostoma</taxon>
    </lineage>
</organism>
<feature type="compositionally biased region" description="Polar residues" evidence="2">
    <location>
        <begin position="150"/>
        <end position="173"/>
    </location>
</feature>
<dbReference type="SMART" id="SM00114">
    <property type="entry name" value="CARD"/>
    <property type="match status" value="1"/>
</dbReference>
<dbReference type="PANTHER" id="PTHR15034">
    <property type="entry name" value="DEATH DOMAIN-CONTAINING PROTEIN CRADD"/>
    <property type="match status" value="1"/>
</dbReference>
<evidence type="ECO:0000256" key="2">
    <source>
        <dbReference type="SAM" id="MobiDB-lite"/>
    </source>
</evidence>
<dbReference type="Proteomes" id="UP000838412">
    <property type="component" value="Chromosome 12"/>
</dbReference>
<keyword evidence="5" id="KW-1185">Reference proteome</keyword>
<feature type="region of interest" description="Disordered" evidence="2">
    <location>
        <begin position="299"/>
        <end position="359"/>
    </location>
</feature>
<evidence type="ECO:0000313" key="5">
    <source>
        <dbReference type="Proteomes" id="UP000838412"/>
    </source>
</evidence>
<feature type="domain" description="CARD" evidence="3">
    <location>
        <begin position="1"/>
        <end position="91"/>
    </location>
</feature>